<protein>
    <submittedName>
        <fullName evidence="10">Guanine permease</fullName>
    </submittedName>
</protein>
<keyword evidence="5 8" id="KW-0812">Transmembrane</keyword>
<gene>
    <name evidence="10" type="ORF">Z968_07555</name>
</gene>
<feature type="transmembrane region" description="Helical" evidence="9">
    <location>
        <begin position="434"/>
        <end position="452"/>
    </location>
</feature>
<dbReference type="InterPro" id="IPR006043">
    <property type="entry name" value="NCS2"/>
</dbReference>
<comment type="caution">
    <text evidence="10">The sequence shown here is derived from an EMBL/GenBank/DDBJ whole genome shotgun (WGS) entry which is preliminary data.</text>
</comment>
<evidence type="ECO:0000256" key="1">
    <source>
        <dbReference type="ARBA" id="ARBA00004651"/>
    </source>
</evidence>
<evidence type="ECO:0000256" key="5">
    <source>
        <dbReference type="ARBA" id="ARBA00022692"/>
    </source>
</evidence>
<keyword evidence="7 8" id="KW-0472">Membrane</keyword>
<feature type="transmembrane region" description="Helical" evidence="9">
    <location>
        <begin position="20"/>
        <end position="38"/>
    </location>
</feature>
<dbReference type="InterPro" id="IPR026033">
    <property type="entry name" value="Azg-like_bact_archaea"/>
</dbReference>
<evidence type="ECO:0000256" key="6">
    <source>
        <dbReference type="ARBA" id="ARBA00022989"/>
    </source>
</evidence>
<evidence type="ECO:0000256" key="2">
    <source>
        <dbReference type="ARBA" id="ARBA00005697"/>
    </source>
</evidence>
<evidence type="ECO:0000256" key="9">
    <source>
        <dbReference type="SAM" id="Phobius"/>
    </source>
</evidence>
<dbReference type="GO" id="GO:0005886">
    <property type="term" value="C:plasma membrane"/>
    <property type="evidence" value="ECO:0007669"/>
    <property type="project" value="UniProtKB-SubCell"/>
</dbReference>
<evidence type="ECO:0000256" key="3">
    <source>
        <dbReference type="ARBA" id="ARBA00022448"/>
    </source>
</evidence>
<dbReference type="PIRSF" id="PIRSF005353">
    <property type="entry name" value="PbuG"/>
    <property type="match status" value="1"/>
</dbReference>
<evidence type="ECO:0000313" key="10">
    <source>
        <dbReference type="EMBL" id="KGM96088.1"/>
    </source>
</evidence>
<dbReference type="GO" id="GO:0005345">
    <property type="term" value="F:purine nucleobase transmembrane transporter activity"/>
    <property type="evidence" value="ECO:0007669"/>
    <property type="project" value="TreeGrafter"/>
</dbReference>
<evidence type="ECO:0000256" key="7">
    <source>
        <dbReference type="ARBA" id="ARBA00023136"/>
    </source>
</evidence>
<feature type="transmembrane region" description="Helical" evidence="9">
    <location>
        <begin position="44"/>
        <end position="65"/>
    </location>
</feature>
<dbReference type="Proteomes" id="UP000030012">
    <property type="component" value="Unassembled WGS sequence"/>
</dbReference>
<dbReference type="InterPro" id="IPR045018">
    <property type="entry name" value="Azg-like"/>
</dbReference>
<keyword evidence="3 8" id="KW-0813">Transport</keyword>
<dbReference type="EMBL" id="JENJ01000028">
    <property type="protein sequence ID" value="KGM96088.1"/>
    <property type="molecule type" value="Genomic_DNA"/>
</dbReference>
<evidence type="ECO:0000313" key="11">
    <source>
        <dbReference type="Proteomes" id="UP000030012"/>
    </source>
</evidence>
<evidence type="ECO:0000256" key="8">
    <source>
        <dbReference type="PIRNR" id="PIRNR005353"/>
    </source>
</evidence>
<sequence length="455" mass="48448">MEKFFKLKENGTDLKTEITAGITTFLAMAYIIAVNPNILGSTGMPRGAILTATCLTAGMTTIFMGLYANLPFALASGMGLNAFFAFSVVKIMGVDWKVALTAVFVEGIIFIILSLTNVREAVVNAIPNTLKLAVTGGIGLFIAFIGFANAGIVVKSPETFVKIGNFTTPTVIIASIGIIVIVILSKKNVRGALLWGIVVSTLIAWGYAFINTKIAAEQYSIFLPNGILKYESLKPIAFKLDFSYIKDSNKILSFLTIVFTFLFVDFFDTLGTLVGVASKVGMVDEKGRVKNAGKALLIDSIGTTLGAVMGTSTVTTYVESSAGVAEGGRTGLTSIVTGILFLISMFLSPLFIAIPACATAPALIIVGFFMMENVVKIDFADFTEGVPAFLTIALMPLTYSIGDGLTIGILSYAILNLANNLLTSDKNKKKKISYVIYILAILFIIKLIAVGLHSS</sequence>
<feature type="transmembrane region" description="Helical" evidence="9">
    <location>
        <begin position="98"/>
        <end position="118"/>
    </location>
</feature>
<feature type="transmembrane region" description="Helical" evidence="9">
    <location>
        <begin position="405"/>
        <end position="422"/>
    </location>
</feature>
<dbReference type="AlphaFoldDB" id="A0A0A0I642"/>
<organism evidence="10 11">
    <name type="scientific">Clostridium novyi A str. 4552</name>
    <dbReference type="NCBI Taxonomy" id="1444289"/>
    <lineage>
        <taxon>Bacteria</taxon>
        <taxon>Bacillati</taxon>
        <taxon>Bacillota</taxon>
        <taxon>Clostridia</taxon>
        <taxon>Eubacteriales</taxon>
        <taxon>Clostridiaceae</taxon>
        <taxon>Clostridium</taxon>
    </lineage>
</organism>
<dbReference type="RefSeq" id="WP_039255304.1">
    <property type="nucleotide sequence ID" value="NZ_JENJ01000028.1"/>
</dbReference>
<feature type="transmembrane region" description="Helical" evidence="9">
    <location>
        <begin position="130"/>
        <end position="154"/>
    </location>
</feature>
<comment type="similarity">
    <text evidence="2 8">Belongs to the nucleobase:cation symporter-2 (NCS2) (TC 2.A.40) family. Azg-like subfamily.</text>
</comment>
<name>A0A0A0I642_CLONO</name>
<feature type="transmembrane region" description="Helical" evidence="9">
    <location>
        <begin position="166"/>
        <end position="185"/>
    </location>
</feature>
<feature type="transmembrane region" description="Helical" evidence="9">
    <location>
        <begin position="192"/>
        <end position="210"/>
    </location>
</feature>
<keyword evidence="4 8" id="KW-1003">Cell membrane</keyword>
<feature type="transmembrane region" description="Helical" evidence="9">
    <location>
        <begin position="72"/>
        <end position="92"/>
    </location>
</feature>
<comment type="subcellular location">
    <subcellularLocation>
        <location evidence="1 8">Cell membrane</location>
        <topology evidence="1 8">Multi-pass membrane protein</topology>
    </subcellularLocation>
</comment>
<evidence type="ECO:0000256" key="4">
    <source>
        <dbReference type="ARBA" id="ARBA00022475"/>
    </source>
</evidence>
<dbReference type="OrthoDB" id="9808458at2"/>
<feature type="transmembrane region" description="Helical" evidence="9">
    <location>
        <begin position="296"/>
        <end position="318"/>
    </location>
</feature>
<feature type="transmembrane region" description="Helical" evidence="9">
    <location>
        <begin position="251"/>
        <end position="276"/>
    </location>
</feature>
<reference evidence="10 11" key="1">
    <citation type="submission" date="2014-01" db="EMBL/GenBank/DDBJ databases">
        <title>Plasmidome dynamics in the species complex Clostridium novyi sensu lato converts strains of independent lineages into distinctly different pathogens.</title>
        <authorList>
            <person name="Skarin H."/>
            <person name="Segerman B."/>
        </authorList>
    </citation>
    <scope>NUCLEOTIDE SEQUENCE [LARGE SCALE GENOMIC DNA]</scope>
    <source>
        <strain evidence="10 11">4552</strain>
    </source>
</reference>
<dbReference type="PANTHER" id="PTHR43337:SF1">
    <property type="entry name" value="XANTHINE_URACIL PERMEASE C887.17-RELATED"/>
    <property type="match status" value="1"/>
</dbReference>
<keyword evidence="6 8" id="KW-1133">Transmembrane helix</keyword>
<proteinExistence type="inferred from homology"/>
<accession>A0A0A0I642</accession>
<dbReference type="PANTHER" id="PTHR43337">
    <property type="entry name" value="XANTHINE/URACIL PERMEASE C887.17-RELATED"/>
    <property type="match status" value="1"/>
</dbReference>
<feature type="transmembrane region" description="Helical" evidence="9">
    <location>
        <begin position="338"/>
        <end position="370"/>
    </location>
</feature>
<dbReference type="Pfam" id="PF00860">
    <property type="entry name" value="Xan_ur_permease"/>
    <property type="match status" value="1"/>
</dbReference>